<keyword evidence="1" id="KW-0472">Membrane</keyword>
<evidence type="ECO:0000256" key="1">
    <source>
        <dbReference type="SAM" id="Phobius"/>
    </source>
</evidence>
<reference evidence="3" key="1">
    <citation type="journal article" date="2019" name="Int. J. Syst. Evol. Microbiol.">
        <title>The Global Catalogue of Microorganisms (GCM) 10K type strain sequencing project: providing services to taxonomists for standard genome sequencing and annotation.</title>
        <authorList>
            <consortium name="The Broad Institute Genomics Platform"/>
            <consortium name="The Broad Institute Genome Sequencing Center for Infectious Disease"/>
            <person name="Wu L."/>
            <person name="Ma J."/>
        </authorList>
    </citation>
    <scope>NUCLEOTIDE SEQUENCE [LARGE SCALE GENOMIC DNA]</scope>
    <source>
        <strain evidence="3">TBRC 5832</strain>
    </source>
</reference>
<dbReference type="RefSeq" id="WP_378067221.1">
    <property type="nucleotide sequence ID" value="NZ_JBHSBL010000015.1"/>
</dbReference>
<accession>A0ABV8ISN4</accession>
<dbReference type="SUPFAM" id="SSF101898">
    <property type="entry name" value="NHL repeat"/>
    <property type="match status" value="1"/>
</dbReference>
<name>A0ABV8ISN4_9ACTN</name>
<sequence length="572" mass="58805">MALETGEAPQRPAPARVAGRTLAGGAAVGALSGMAAAAVFLGTAAIQQNPPGQRLQLYAALPLHMLLGAPFGLICGLIGAVLPAVLAAAFAPWGKSVARPAGAVLYVTPVLLASLLGTAFAPHVGVLWPHPTLTVPAALGAAAGGLWLGPWMLGVTPTRVVTRRGLVWSAAAAVVLLLIPALTSGGLLDRRPGQRVEVVAGAGTGSGPTAADTAVRGRLVGMTPGTGDILRLLTAQGRDHTLWTIENGRISHVPVPGLDDVAVAQVAPGPNGTMYAALRQGPGSVVRIEPEGGTVRVLGPDRAAYQGPTVPVPDGTPVDGAYIGVLEGVAVSPDGRFHFAENRLGETTYQVVRTVRDGRLVTVLGRDATGPWRTASVRGGFPDGIPATGLTIDSGYVTPMTINTEGILYAAVGARGVVRVGSDGAVHPLIGALTPATADAGRPEEPWRDRGPAAGLAVSLSGEVEGAGLVADADGAVYLTNRRGFDERLPESFAWDGITVDAQRAVVERARKDRWMDAETEVLRVTPDGRVATVAGQADLIAVAGDWLYLAQTFHDGDDTERVLVVRTPIPR</sequence>
<organism evidence="2 3">
    <name type="scientific">Actinoplanes subglobosus</name>
    <dbReference type="NCBI Taxonomy" id="1547892"/>
    <lineage>
        <taxon>Bacteria</taxon>
        <taxon>Bacillati</taxon>
        <taxon>Actinomycetota</taxon>
        <taxon>Actinomycetes</taxon>
        <taxon>Micromonosporales</taxon>
        <taxon>Micromonosporaceae</taxon>
        <taxon>Actinoplanes</taxon>
    </lineage>
</organism>
<dbReference type="Proteomes" id="UP001595867">
    <property type="component" value="Unassembled WGS sequence"/>
</dbReference>
<keyword evidence="1" id="KW-0812">Transmembrane</keyword>
<keyword evidence="3" id="KW-1185">Reference proteome</keyword>
<proteinExistence type="predicted"/>
<gene>
    <name evidence="2" type="ORF">ACFO0C_15050</name>
</gene>
<feature type="transmembrane region" description="Helical" evidence="1">
    <location>
        <begin position="21"/>
        <end position="46"/>
    </location>
</feature>
<keyword evidence="1" id="KW-1133">Transmembrane helix</keyword>
<feature type="transmembrane region" description="Helical" evidence="1">
    <location>
        <begin position="165"/>
        <end position="188"/>
    </location>
</feature>
<comment type="caution">
    <text evidence="2">The sequence shown here is derived from an EMBL/GenBank/DDBJ whole genome shotgun (WGS) entry which is preliminary data.</text>
</comment>
<feature type="transmembrane region" description="Helical" evidence="1">
    <location>
        <begin position="103"/>
        <end position="121"/>
    </location>
</feature>
<evidence type="ECO:0000313" key="3">
    <source>
        <dbReference type="Proteomes" id="UP001595867"/>
    </source>
</evidence>
<dbReference type="EMBL" id="JBHSBL010000015">
    <property type="protein sequence ID" value="MFC4066251.1"/>
    <property type="molecule type" value="Genomic_DNA"/>
</dbReference>
<evidence type="ECO:0000313" key="2">
    <source>
        <dbReference type="EMBL" id="MFC4066251.1"/>
    </source>
</evidence>
<feature type="transmembrane region" description="Helical" evidence="1">
    <location>
        <begin position="133"/>
        <end position="153"/>
    </location>
</feature>
<feature type="transmembrane region" description="Helical" evidence="1">
    <location>
        <begin position="66"/>
        <end position="91"/>
    </location>
</feature>
<protein>
    <submittedName>
        <fullName evidence="2">Uncharacterized protein</fullName>
    </submittedName>
</protein>